<evidence type="ECO:0000313" key="3">
    <source>
        <dbReference type="Proteomes" id="UP000199352"/>
    </source>
</evidence>
<evidence type="ECO:0008006" key="4">
    <source>
        <dbReference type="Google" id="ProtNLM"/>
    </source>
</evidence>
<feature type="chain" id="PRO_5011715231" description="Mce-associated membrane protein" evidence="1">
    <location>
        <begin position="21"/>
        <end position="177"/>
    </location>
</feature>
<protein>
    <recommendedName>
        <fullName evidence="4">Mce-associated membrane protein</fullName>
    </recommendedName>
</protein>
<name>A0A1H9PWP3_9PSEU</name>
<gene>
    <name evidence="2" type="ORF">SAMN05216188_112113</name>
</gene>
<keyword evidence="3" id="KW-1185">Reference proteome</keyword>
<dbReference type="OrthoDB" id="3693240at2"/>
<dbReference type="EMBL" id="FOFR01000012">
    <property type="protein sequence ID" value="SER52548.1"/>
    <property type="molecule type" value="Genomic_DNA"/>
</dbReference>
<dbReference type="STRING" id="402600.SAMN05216188_112113"/>
<evidence type="ECO:0000256" key="1">
    <source>
        <dbReference type="SAM" id="SignalP"/>
    </source>
</evidence>
<dbReference type="Proteomes" id="UP000199352">
    <property type="component" value="Unassembled WGS sequence"/>
</dbReference>
<reference evidence="3" key="1">
    <citation type="submission" date="2016-10" db="EMBL/GenBank/DDBJ databases">
        <authorList>
            <person name="Varghese N."/>
            <person name="Submissions S."/>
        </authorList>
    </citation>
    <scope>NUCLEOTIDE SEQUENCE [LARGE SCALE GENOMIC DNA]</scope>
    <source>
        <strain evidence="3">CGMCC 4.3525</strain>
    </source>
</reference>
<dbReference type="RefSeq" id="WP_089954430.1">
    <property type="nucleotide sequence ID" value="NZ_FOFR01000012.1"/>
</dbReference>
<feature type="signal peptide" evidence="1">
    <location>
        <begin position="1"/>
        <end position="20"/>
    </location>
</feature>
<organism evidence="2 3">
    <name type="scientific">Lentzea xinjiangensis</name>
    <dbReference type="NCBI Taxonomy" id="402600"/>
    <lineage>
        <taxon>Bacteria</taxon>
        <taxon>Bacillati</taxon>
        <taxon>Actinomycetota</taxon>
        <taxon>Actinomycetes</taxon>
        <taxon>Pseudonocardiales</taxon>
        <taxon>Pseudonocardiaceae</taxon>
        <taxon>Lentzea</taxon>
    </lineage>
</organism>
<evidence type="ECO:0000313" key="2">
    <source>
        <dbReference type="EMBL" id="SER52548.1"/>
    </source>
</evidence>
<proteinExistence type="predicted"/>
<accession>A0A1H9PWP3</accession>
<dbReference type="AlphaFoldDB" id="A0A1H9PWP3"/>
<keyword evidence="1" id="KW-0732">Signal</keyword>
<sequence length="177" mass="19215">MRPAVVLLLVLTAVLPAASAAPVHLPGHDRREVEQLAQRYLQHRADKVTAVAQTAGFGVPTTDRLAAELRTDEARLAARRERHGDLPHGGYSRADVRTSVRRLTVDPDGSVVAHVRELTSLYFVKSNAVPHTSFSMSHVLVFQRTRAGWTLAEATVPPGAQCGIPPETQFCGPASER</sequence>